<dbReference type="RefSeq" id="WP_253765763.1">
    <property type="nucleotide sequence ID" value="NZ_JAMTCK010000001.1"/>
</dbReference>
<dbReference type="Proteomes" id="UP001206128">
    <property type="component" value="Unassembled WGS sequence"/>
</dbReference>
<dbReference type="PRINTS" id="PR00368">
    <property type="entry name" value="FADPNR"/>
</dbReference>
<keyword evidence="3" id="KW-1185">Reference proteome</keyword>
<name>A0AAE3GBT3_9PSEU</name>
<dbReference type="EMBL" id="JAMTCK010000001">
    <property type="protein sequence ID" value="MCP2163273.1"/>
    <property type="molecule type" value="Genomic_DNA"/>
</dbReference>
<dbReference type="SUPFAM" id="SSF51905">
    <property type="entry name" value="FAD/NAD(P)-binding domain"/>
    <property type="match status" value="1"/>
</dbReference>
<dbReference type="Gene3D" id="3.50.50.60">
    <property type="entry name" value="FAD/NAD(P)-binding domain"/>
    <property type="match status" value="1"/>
</dbReference>
<dbReference type="Pfam" id="PF07992">
    <property type="entry name" value="Pyr_redox_2"/>
    <property type="match status" value="1"/>
</dbReference>
<feature type="domain" description="FAD/NAD(P)-binding" evidence="1">
    <location>
        <begin position="8"/>
        <end position="352"/>
    </location>
</feature>
<evidence type="ECO:0000313" key="2">
    <source>
        <dbReference type="EMBL" id="MCP2163273.1"/>
    </source>
</evidence>
<dbReference type="PANTHER" id="PTHR38663">
    <property type="match status" value="1"/>
</dbReference>
<dbReference type="InterPro" id="IPR023753">
    <property type="entry name" value="FAD/NAD-binding_dom"/>
</dbReference>
<evidence type="ECO:0000313" key="3">
    <source>
        <dbReference type="Proteomes" id="UP001206128"/>
    </source>
</evidence>
<comment type="caution">
    <text evidence="2">The sequence shown here is derived from an EMBL/GenBank/DDBJ whole genome shotgun (WGS) entry which is preliminary data.</text>
</comment>
<accession>A0AAE3GBT3</accession>
<dbReference type="PANTHER" id="PTHR38663:SF1">
    <property type="entry name" value="L-ORNITHINE N(5)-MONOOXYGENASE"/>
    <property type="match status" value="1"/>
</dbReference>
<gene>
    <name evidence="2" type="ORF">LX83_000113</name>
</gene>
<dbReference type="GO" id="GO:0016491">
    <property type="term" value="F:oxidoreductase activity"/>
    <property type="evidence" value="ECO:0007669"/>
    <property type="project" value="InterPro"/>
</dbReference>
<dbReference type="InterPro" id="IPR036188">
    <property type="entry name" value="FAD/NAD-bd_sf"/>
</dbReference>
<dbReference type="AlphaFoldDB" id="A0AAE3GBT3"/>
<evidence type="ECO:0000259" key="1">
    <source>
        <dbReference type="Pfam" id="PF07992"/>
    </source>
</evidence>
<reference evidence="2" key="1">
    <citation type="submission" date="2022-06" db="EMBL/GenBank/DDBJ databases">
        <title>Genomic Encyclopedia of Archaeal and Bacterial Type Strains, Phase II (KMG-II): from individual species to whole genera.</title>
        <authorList>
            <person name="Goeker M."/>
        </authorList>
    </citation>
    <scope>NUCLEOTIDE SEQUENCE</scope>
    <source>
        <strain evidence="2">DSM 43935</strain>
    </source>
</reference>
<organism evidence="2 3">
    <name type="scientific">Goodfellowiella coeruleoviolacea</name>
    <dbReference type="NCBI Taxonomy" id="334858"/>
    <lineage>
        <taxon>Bacteria</taxon>
        <taxon>Bacillati</taxon>
        <taxon>Actinomycetota</taxon>
        <taxon>Actinomycetes</taxon>
        <taxon>Pseudonocardiales</taxon>
        <taxon>Pseudonocardiaceae</taxon>
        <taxon>Goodfellowiella</taxon>
    </lineage>
</organism>
<protein>
    <submittedName>
        <fullName evidence="2">Flavoprotein CzcO associated with the cation diffusion facilitator CzcD</fullName>
    </submittedName>
</protein>
<proteinExistence type="predicted"/>
<sequence length="391" mass="43367">MRETNTPLLVIGAGPYGLALSAQCRHDGIDHILLGRPMSLWHDHMPRGMFLRSRCDWHLDPFEVYTLDRYAQEHGLTGRDLDPIPLSRYLDYAAWFQDRREVVAHPRQVVRLDTRGPDATGFVAELDTGEVIVADQVVVATGLGSCAHVPPELAAVLPDGSYRHSQDVVDLAALAGRSCLIVGGRQSAFEWAALAAEEGAAEVHVCHRHATPGFAPADWTWVNPLLDRFVTERSWYRELSTADRAEITQRMWRIGRLQLEEWLAPRIDRDNVRLWPHTRVVSGQRTGDGRVRVTLDSGDALTVDTVVLATGYRMDVARLPFLAAGGLLRELATDDGFPVLDENFRSSVAGLYFTSRFAVRDFGHFFDFTAAARVSARVISESVRAAGSGTA</sequence>